<evidence type="ECO:0000256" key="1">
    <source>
        <dbReference type="PROSITE-ProRule" id="PRU00042"/>
    </source>
</evidence>
<dbReference type="InterPro" id="IPR039327">
    <property type="entry name" value="CON7-like"/>
</dbReference>
<feature type="compositionally biased region" description="Basic and acidic residues" evidence="2">
    <location>
        <begin position="824"/>
        <end position="837"/>
    </location>
</feature>
<name>A0A058ZAS0_FONAL</name>
<feature type="region of interest" description="Disordered" evidence="2">
    <location>
        <begin position="259"/>
        <end position="294"/>
    </location>
</feature>
<feature type="compositionally biased region" description="Low complexity" evidence="2">
    <location>
        <begin position="99"/>
        <end position="120"/>
    </location>
</feature>
<keyword evidence="1" id="KW-0479">Metal-binding</keyword>
<feature type="region of interest" description="Disordered" evidence="2">
    <location>
        <begin position="315"/>
        <end position="404"/>
    </location>
</feature>
<keyword evidence="5" id="KW-1185">Reference proteome</keyword>
<proteinExistence type="predicted"/>
<feature type="region of interest" description="Disordered" evidence="2">
    <location>
        <begin position="513"/>
        <end position="613"/>
    </location>
</feature>
<dbReference type="OMA" id="ECASCLY"/>
<feature type="compositionally biased region" description="Low complexity" evidence="2">
    <location>
        <begin position="266"/>
        <end position="281"/>
    </location>
</feature>
<evidence type="ECO:0000313" key="4">
    <source>
        <dbReference type="EMBL" id="KCV71018.1"/>
    </source>
</evidence>
<feature type="compositionally biased region" description="Low complexity" evidence="2">
    <location>
        <begin position="865"/>
        <end position="874"/>
    </location>
</feature>
<dbReference type="PANTHER" id="PTHR36167">
    <property type="entry name" value="C2H2 FINGER DOMAIN TRANSCRIPTION FACTOR (EUROFUNG)-RELATED"/>
    <property type="match status" value="1"/>
</dbReference>
<feature type="compositionally biased region" description="Low complexity" evidence="2">
    <location>
        <begin position="323"/>
        <end position="335"/>
    </location>
</feature>
<feature type="region of interest" description="Disordered" evidence="2">
    <location>
        <begin position="674"/>
        <end position="874"/>
    </location>
</feature>
<dbReference type="PROSITE" id="PS50157">
    <property type="entry name" value="ZINC_FINGER_C2H2_2"/>
    <property type="match status" value="1"/>
</dbReference>
<dbReference type="RefSeq" id="XP_009494141.1">
    <property type="nucleotide sequence ID" value="XM_009495866.1"/>
</dbReference>
<feature type="compositionally biased region" description="Gly residues" evidence="2">
    <location>
        <begin position="680"/>
        <end position="694"/>
    </location>
</feature>
<feature type="domain" description="C2H2-type" evidence="3">
    <location>
        <begin position="628"/>
        <end position="659"/>
    </location>
</feature>
<dbReference type="InterPro" id="IPR013087">
    <property type="entry name" value="Znf_C2H2_type"/>
</dbReference>
<sequence length="900" mass="90332">MSDPRIHAAATFPFLPSANEAGSPRAGPADVASSEMLGAASALASILSTAPAPQAVSGPFRSPADLPPGQMAGSLSPSLAHGQTKSSPGSAPMTPPSPGTAGLATSTGAATAGSPMGMAAEPAGQHASPGLPPPGIAPLKLPATEPNAPSAGAAAPSILECASCLYDEALIHLGDECPVFTCPLPAAPRCPGSSSVSSSATRFRSISQFVRHVRRAHVAERDLWLSHAVRRMLWRQQVHPSVPPAGAFLPYQRGASGSGLTSPMDSGLSGTAAGASAPGSARARKPKKKQPLSPGHMALANALIEVANRAASEVGASIPPSPSASSASSASSGSSVGMAPEQVAPGRPILAAGVLDTPPSSESPPPAVALSLPGAMPSVVAPTPQPSLPPQPLHDTAAAQAQAQRDLSMQMQLAQLLQLHQLAQQGAPVLGVPQSQATAAAVADAPTRDVPGGLLAPGQLLSAPVASSAEALDIADLMTRHLANIGFHAMAARTPPSGSEAGVPVAGVPLVVAASPTGHRPSGDGHGDGHAPDQQSGLSDDVKPGRGRASLTPVRRAPGTRSNGGAPGSGSRASSAALSDTADSSGSGDSRENSPMSGPGGPGGGSDRPAGQRTKRFRRAPDLIDRLFACSHDGCTKAYGTLSHLNTHVRLQGHGSPRTLRDFDAALQARHQATRTELGASGGGSRASRGGGGPSRTPADGTGSAAGTPGSGSAGSRATPSPRSAPGTRGASRRHHPARDDSPAALAASRRGQLGGGAATNEETSGRRSVRVPARYQHMSQGHLHMADEEDPPTAEEGAGENAAAGGGGGGAAHSAAHPRRHPGHSEDDADHHHRGDDEGDDDGEDDDEEEEEEYQLVHAHDMSGEQLLESSSSMSLDPARMLFQDILGFQVAGEEKVEP</sequence>
<keyword evidence="1" id="KW-0862">Zinc</keyword>
<dbReference type="EMBL" id="KB932203">
    <property type="protein sequence ID" value="KCV71018.1"/>
    <property type="molecule type" value="Genomic_DNA"/>
</dbReference>
<evidence type="ECO:0000259" key="3">
    <source>
        <dbReference type="PROSITE" id="PS50157"/>
    </source>
</evidence>
<feature type="compositionally biased region" description="Pro residues" evidence="2">
    <location>
        <begin position="383"/>
        <end position="392"/>
    </location>
</feature>
<feature type="compositionally biased region" description="Acidic residues" evidence="2">
    <location>
        <begin position="838"/>
        <end position="855"/>
    </location>
</feature>
<feature type="compositionally biased region" description="Low complexity" evidence="2">
    <location>
        <begin position="795"/>
        <end position="804"/>
    </location>
</feature>
<dbReference type="GO" id="GO:0006355">
    <property type="term" value="P:regulation of DNA-templated transcription"/>
    <property type="evidence" value="ECO:0007669"/>
    <property type="project" value="InterPro"/>
</dbReference>
<gene>
    <name evidence="4" type="ORF">H696_01964</name>
</gene>
<feature type="compositionally biased region" description="Low complexity" evidence="2">
    <location>
        <begin position="143"/>
        <end position="152"/>
    </location>
</feature>
<reference evidence="4" key="1">
    <citation type="submission" date="2013-04" db="EMBL/GenBank/DDBJ databases">
        <title>The Genome Sequence of Fonticula alba ATCC 38817.</title>
        <authorList>
            <consortium name="The Broad Institute Genomics Platform"/>
            <person name="Russ C."/>
            <person name="Cuomo C."/>
            <person name="Burger G."/>
            <person name="Gray M.W."/>
            <person name="Holland P.W.H."/>
            <person name="King N."/>
            <person name="Lang F.B.F."/>
            <person name="Roger A.J."/>
            <person name="Ruiz-Trillo I."/>
            <person name="Brown M."/>
            <person name="Walker B."/>
            <person name="Young S."/>
            <person name="Zeng Q."/>
            <person name="Gargeya S."/>
            <person name="Fitzgerald M."/>
            <person name="Haas B."/>
            <person name="Abouelleil A."/>
            <person name="Allen A.W."/>
            <person name="Alvarado L."/>
            <person name="Arachchi H.M."/>
            <person name="Berlin A.M."/>
            <person name="Chapman S.B."/>
            <person name="Gainer-Dewar J."/>
            <person name="Goldberg J."/>
            <person name="Griggs A."/>
            <person name="Gujja S."/>
            <person name="Hansen M."/>
            <person name="Howarth C."/>
            <person name="Imamovic A."/>
            <person name="Ireland A."/>
            <person name="Larimer J."/>
            <person name="McCowan C."/>
            <person name="Murphy C."/>
            <person name="Pearson M."/>
            <person name="Poon T.W."/>
            <person name="Priest M."/>
            <person name="Roberts A."/>
            <person name="Saif S."/>
            <person name="Shea T."/>
            <person name="Sisk P."/>
            <person name="Sykes S."/>
            <person name="Wortman J."/>
            <person name="Nusbaum C."/>
            <person name="Birren B."/>
        </authorList>
    </citation>
    <scope>NUCLEOTIDE SEQUENCE [LARGE SCALE GENOMIC DNA]</scope>
    <source>
        <strain evidence="4">ATCC 38817</strain>
    </source>
</reference>
<feature type="compositionally biased region" description="Basic and acidic residues" evidence="2">
    <location>
        <begin position="521"/>
        <end position="531"/>
    </location>
</feature>
<organism evidence="4">
    <name type="scientific">Fonticula alba</name>
    <name type="common">Slime mold</name>
    <dbReference type="NCBI Taxonomy" id="691883"/>
    <lineage>
        <taxon>Eukaryota</taxon>
        <taxon>Rotosphaerida</taxon>
        <taxon>Fonticulaceae</taxon>
        <taxon>Fonticula</taxon>
    </lineage>
</organism>
<dbReference type="GeneID" id="20526689"/>
<dbReference type="Gene3D" id="3.30.160.60">
    <property type="entry name" value="Classic Zinc Finger"/>
    <property type="match status" value="1"/>
</dbReference>
<keyword evidence="1" id="KW-0863">Zinc-finger</keyword>
<dbReference type="Proteomes" id="UP000030693">
    <property type="component" value="Unassembled WGS sequence"/>
</dbReference>
<feature type="compositionally biased region" description="Polar residues" evidence="2">
    <location>
        <begin position="73"/>
        <end position="89"/>
    </location>
</feature>
<dbReference type="AlphaFoldDB" id="A0A058ZAS0"/>
<feature type="compositionally biased region" description="Low complexity" evidence="2">
    <location>
        <begin position="697"/>
        <end position="708"/>
    </location>
</feature>
<dbReference type="PROSITE" id="PS00028">
    <property type="entry name" value="ZINC_FINGER_C2H2_1"/>
    <property type="match status" value="1"/>
</dbReference>
<feature type="compositionally biased region" description="Low complexity" evidence="2">
    <location>
        <begin position="569"/>
        <end position="588"/>
    </location>
</feature>
<dbReference type="eggNOG" id="ENOG502S48N">
    <property type="taxonomic scope" value="Eukaryota"/>
</dbReference>
<evidence type="ECO:0000313" key="5">
    <source>
        <dbReference type="Proteomes" id="UP000030693"/>
    </source>
</evidence>
<evidence type="ECO:0000256" key="2">
    <source>
        <dbReference type="SAM" id="MobiDB-lite"/>
    </source>
</evidence>
<dbReference type="PANTHER" id="PTHR36167:SF3">
    <property type="entry name" value="C2H2 FINGER DOMAIN TRANSCRIPTION FACTOR (EUROFUNG)-RELATED"/>
    <property type="match status" value="1"/>
</dbReference>
<feature type="region of interest" description="Disordered" evidence="2">
    <location>
        <begin position="1"/>
        <end position="32"/>
    </location>
</feature>
<dbReference type="GO" id="GO:0008270">
    <property type="term" value="F:zinc ion binding"/>
    <property type="evidence" value="ECO:0007669"/>
    <property type="project" value="UniProtKB-KW"/>
</dbReference>
<feature type="region of interest" description="Disordered" evidence="2">
    <location>
        <begin position="53"/>
        <end position="152"/>
    </location>
</feature>
<dbReference type="OrthoDB" id="1939603at2759"/>
<dbReference type="STRING" id="691883.A0A058ZAS0"/>
<accession>A0A058ZAS0</accession>
<protein>
    <recommendedName>
        <fullName evidence="3">C2H2-type domain-containing protein</fullName>
    </recommendedName>
</protein>